<comment type="caution">
    <text evidence="5">The sequence shown here is derived from an EMBL/GenBank/DDBJ whole genome shotgun (WGS) entry which is preliminary data.</text>
</comment>
<accession>A0A830C7H4</accession>
<name>A0A830C7H4_9LAMI</name>
<dbReference type="InterPro" id="IPR012678">
    <property type="entry name" value="Ribosomal_uL23/eL15/eS24_sf"/>
</dbReference>
<dbReference type="GO" id="GO:0003729">
    <property type="term" value="F:mRNA binding"/>
    <property type="evidence" value="ECO:0007669"/>
    <property type="project" value="UniProtKB-ARBA"/>
</dbReference>
<evidence type="ECO:0000313" key="6">
    <source>
        <dbReference type="Proteomes" id="UP000653305"/>
    </source>
</evidence>
<dbReference type="InterPro" id="IPR024794">
    <property type="entry name" value="Rbsml_eL15_core_dom_sf"/>
</dbReference>
<dbReference type="PANTHER" id="PTHR11847">
    <property type="entry name" value="RIBOSOMAL PROTEIN L15"/>
    <property type="match status" value="1"/>
</dbReference>
<evidence type="ECO:0000256" key="3">
    <source>
        <dbReference type="ARBA" id="ARBA00023274"/>
    </source>
</evidence>
<reference evidence="5" key="1">
    <citation type="submission" date="2020-07" db="EMBL/GenBank/DDBJ databases">
        <title>Ethylene signaling mediates host invasion by parasitic plants.</title>
        <authorList>
            <person name="Yoshida S."/>
        </authorList>
    </citation>
    <scope>NUCLEOTIDE SEQUENCE</scope>
    <source>
        <strain evidence="5">Okayama</strain>
    </source>
</reference>
<sequence>MWFLLRVCCWEYRQLPAVVRVTHPTWPDKGYVVYRVLVRRGGRKRPSPRVLSMANPQTRELLSSNFSAARDQLLRSMLARNWVVSRF</sequence>
<dbReference type="Proteomes" id="UP000653305">
    <property type="component" value="Unassembled WGS sequence"/>
</dbReference>
<dbReference type="EMBL" id="BMAC01000212">
    <property type="protein sequence ID" value="GFP90201.1"/>
    <property type="molecule type" value="Genomic_DNA"/>
</dbReference>
<keyword evidence="6" id="KW-1185">Reference proteome</keyword>
<dbReference type="PANTHER" id="PTHR11847:SF4">
    <property type="entry name" value="LARGE RIBOSOMAL SUBUNIT PROTEIN EL15"/>
    <property type="match status" value="1"/>
</dbReference>
<dbReference type="InterPro" id="IPR000439">
    <property type="entry name" value="Ribosomal_eL15"/>
</dbReference>
<comment type="similarity">
    <text evidence="1 4">Belongs to the eukaryotic ribosomal protein eL15 family.</text>
</comment>
<evidence type="ECO:0000256" key="1">
    <source>
        <dbReference type="ARBA" id="ARBA00006857"/>
    </source>
</evidence>
<dbReference type="SUPFAM" id="SSF54189">
    <property type="entry name" value="Ribosomal proteins S24e, L23 and L15e"/>
    <property type="match status" value="1"/>
</dbReference>
<keyword evidence="3 4" id="KW-0687">Ribonucleoprotein</keyword>
<dbReference type="Pfam" id="PF00827">
    <property type="entry name" value="Ribosomal_L15e"/>
    <property type="match status" value="1"/>
</dbReference>
<dbReference type="GO" id="GO:0022625">
    <property type="term" value="C:cytosolic large ribosomal subunit"/>
    <property type="evidence" value="ECO:0007669"/>
    <property type="project" value="TreeGrafter"/>
</dbReference>
<keyword evidence="2 4" id="KW-0689">Ribosomal protein</keyword>
<gene>
    <name evidence="5" type="ORF">PHJA_001164000</name>
</gene>
<evidence type="ECO:0000313" key="5">
    <source>
        <dbReference type="EMBL" id="GFP90201.1"/>
    </source>
</evidence>
<proteinExistence type="inferred from homology"/>
<evidence type="ECO:0000256" key="2">
    <source>
        <dbReference type="ARBA" id="ARBA00022980"/>
    </source>
</evidence>
<dbReference type="AlphaFoldDB" id="A0A830C7H4"/>
<dbReference type="SMART" id="SM01384">
    <property type="entry name" value="Ribosomal_L15e"/>
    <property type="match status" value="1"/>
</dbReference>
<protein>
    <recommendedName>
        <fullName evidence="4">Ribosomal protein L15</fullName>
    </recommendedName>
</protein>
<dbReference type="GO" id="GO:0003735">
    <property type="term" value="F:structural constituent of ribosome"/>
    <property type="evidence" value="ECO:0007669"/>
    <property type="project" value="InterPro"/>
</dbReference>
<organism evidence="5 6">
    <name type="scientific">Phtheirospermum japonicum</name>
    <dbReference type="NCBI Taxonomy" id="374723"/>
    <lineage>
        <taxon>Eukaryota</taxon>
        <taxon>Viridiplantae</taxon>
        <taxon>Streptophyta</taxon>
        <taxon>Embryophyta</taxon>
        <taxon>Tracheophyta</taxon>
        <taxon>Spermatophyta</taxon>
        <taxon>Magnoliopsida</taxon>
        <taxon>eudicotyledons</taxon>
        <taxon>Gunneridae</taxon>
        <taxon>Pentapetalae</taxon>
        <taxon>asterids</taxon>
        <taxon>lamiids</taxon>
        <taxon>Lamiales</taxon>
        <taxon>Orobanchaceae</taxon>
        <taxon>Orobanchaceae incertae sedis</taxon>
        <taxon>Phtheirospermum</taxon>
    </lineage>
</organism>
<evidence type="ECO:0000256" key="4">
    <source>
        <dbReference type="RuleBase" id="RU000663"/>
    </source>
</evidence>
<dbReference type="GO" id="GO:0002181">
    <property type="term" value="P:cytoplasmic translation"/>
    <property type="evidence" value="ECO:0007669"/>
    <property type="project" value="TreeGrafter"/>
</dbReference>
<dbReference type="Gene3D" id="3.40.1120.10">
    <property type="entry name" value="Ribosomal protein l15e"/>
    <property type="match status" value="1"/>
</dbReference>